<comment type="similarity">
    <text evidence="1 4">Belongs to the eukaryotic RPB7/RPC8 RNA polymerase subunit family.</text>
</comment>
<keyword evidence="8" id="KW-1185">Reference proteome</keyword>
<feature type="region of interest" description="Disordered" evidence="5">
    <location>
        <begin position="210"/>
        <end position="244"/>
    </location>
</feature>
<evidence type="ECO:0000256" key="1">
    <source>
        <dbReference type="ARBA" id="ARBA00009307"/>
    </source>
</evidence>
<evidence type="ECO:0000256" key="2">
    <source>
        <dbReference type="ARBA" id="ARBA00022478"/>
    </source>
</evidence>
<name>A0RW78_CENSY</name>
<dbReference type="Pfam" id="PF00575">
    <property type="entry name" value="S1"/>
    <property type="match status" value="1"/>
</dbReference>
<proteinExistence type="inferred from homology"/>
<reference evidence="7 8" key="1">
    <citation type="journal article" date="2006" name="Proc. Natl. Acad. Sci. U.S.A.">
        <title>Genomic analysis of the uncultivated marine crenarchaeote Cenarchaeum symbiosum.</title>
        <authorList>
            <person name="Hallam S.J."/>
            <person name="Konstantinidis K.T."/>
            <person name="Putnam N."/>
            <person name="Schleper C."/>
            <person name="Watanabe Y."/>
            <person name="Sugahara J."/>
            <person name="Preston C."/>
            <person name="de la Torre J."/>
            <person name="Richardson P.M."/>
            <person name="DeLong E.F."/>
        </authorList>
    </citation>
    <scope>NUCLEOTIDE SEQUENCE [LARGE SCALE GENOMIC DNA]</scope>
    <source>
        <strain evidence="8">A</strain>
    </source>
</reference>
<dbReference type="EMBL" id="DP000238">
    <property type="protein sequence ID" value="ABK77595.1"/>
    <property type="molecule type" value="Genomic_DNA"/>
</dbReference>
<dbReference type="PROSITE" id="PS50126">
    <property type="entry name" value="S1"/>
    <property type="match status" value="1"/>
</dbReference>
<comment type="catalytic activity">
    <reaction evidence="4">
        <text>RNA(n) + a ribonucleoside 5'-triphosphate = RNA(n+1) + diphosphate</text>
        <dbReference type="Rhea" id="RHEA:21248"/>
        <dbReference type="Rhea" id="RHEA-COMP:14527"/>
        <dbReference type="Rhea" id="RHEA-COMP:17342"/>
        <dbReference type="ChEBI" id="CHEBI:33019"/>
        <dbReference type="ChEBI" id="CHEBI:61557"/>
        <dbReference type="ChEBI" id="CHEBI:140395"/>
        <dbReference type="EC" id="2.7.7.6"/>
    </reaction>
</comment>
<evidence type="ECO:0000256" key="5">
    <source>
        <dbReference type="SAM" id="MobiDB-lite"/>
    </source>
</evidence>
<sequence length="244" mass="26107">MQTGPARGKIRAICHTKVHKFAAGACRVVFSISTLVDVVRIPPSLFGTTLKKAAINILKEKYESMINADLGYIIMILDAKVEEMGKMIAGDGGTFHKVEFNALTFYPKLQEIIQGEIVDITDFGAFVRIGPTDALLHLSQVMDDYLKSDVKAGLIMANQSGRTLKVGSTIRARITAVSLGKAAAMGKIGITCRQPFLGTAEWIGEEIAAAEGNAPPDKKKAAAQKAAPEQKKAAPEPKKVAGVK</sequence>
<feature type="domain" description="S1 motif" evidence="6">
    <location>
        <begin position="110"/>
        <end position="193"/>
    </location>
</feature>
<dbReference type="SUPFAM" id="SSF88798">
    <property type="entry name" value="N-terminal, heterodimerisation domain of RBP7 (RpoE)"/>
    <property type="match status" value="1"/>
</dbReference>
<dbReference type="AlphaFoldDB" id="A0RW78"/>
<feature type="compositionally biased region" description="Basic and acidic residues" evidence="5">
    <location>
        <begin position="228"/>
        <end position="244"/>
    </location>
</feature>
<dbReference type="CDD" id="cd04331">
    <property type="entry name" value="RNAP_E_N"/>
    <property type="match status" value="1"/>
</dbReference>
<comment type="subunit">
    <text evidence="4">Part of the RNA polymerase complex. Forms a stalk with Rpo4 that extends from the main structure.</text>
</comment>
<dbReference type="KEGG" id="csy:CENSYa_0963"/>
<dbReference type="GO" id="GO:0003677">
    <property type="term" value="F:DNA binding"/>
    <property type="evidence" value="ECO:0007669"/>
    <property type="project" value="InterPro"/>
</dbReference>
<dbReference type="Gene3D" id="2.40.50.140">
    <property type="entry name" value="Nucleic acid-binding proteins"/>
    <property type="match status" value="1"/>
</dbReference>
<dbReference type="SMR" id="A0RW78"/>
<comment type="domain">
    <text evidence="4">Forms 2 domains with an elongated structure; Rpo4 packs into the hinge region between the 2 domains.</text>
</comment>
<dbReference type="GO" id="GO:0000428">
    <property type="term" value="C:DNA-directed RNA polymerase complex"/>
    <property type="evidence" value="ECO:0007669"/>
    <property type="project" value="UniProtKB-KW"/>
</dbReference>
<evidence type="ECO:0000256" key="3">
    <source>
        <dbReference type="ARBA" id="ARBA00023163"/>
    </source>
</evidence>
<dbReference type="InterPro" id="IPR012340">
    <property type="entry name" value="NA-bd_OB-fold"/>
</dbReference>
<dbReference type="HOGENOM" id="CLU_117966_0_0_2"/>
<dbReference type="GO" id="GO:0006352">
    <property type="term" value="P:DNA-templated transcription initiation"/>
    <property type="evidence" value="ECO:0007669"/>
    <property type="project" value="InterPro"/>
</dbReference>
<dbReference type="InterPro" id="IPR036898">
    <property type="entry name" value="RNA_pol_Rpb7-like_N_sf"/>
</dbReference>
<dbReference type="SMART" id="SM00316">
    <property type="entry name" value="S1"/>
    <property type="match status" value="1"/>
</dbReference>
<dbReference type="NCBIfam" id="TIGR00448">
    <property type="entry name" value="rpoE"/>
    <property type="match status" value="1"/>
</dbReference>
<dbReference type="SUPFAM" id="SSF50249">
    <property type="entry name" value="Nucleic acid-binding proteins"/>
    <property type="match status" value="1"/>
</dbReference>
<keyword evidence="4 7" id="KW-0548">Nucleotidyltransferase</keyword>
<dbReference type="CDD" id="cd04460">
    <property type="entry name" value="S1_RpoE"/>
    <property type="match status" value="1"/>
</dbReference>
<evidence type="ECO:0000259" key="6">
    <source>
        <dbReference type="PROSITE" id="PS50126"/>
    </source>
</evidence>
<keyword evidence="4 7" id="KW-0808">Transferase</keyword>
<dbReference type="PATRIC" id="fig|414004.10.peg.887"/>
<gene>
    <name evidence="4" type="primary">rpo7</name>
    <name evidence="4" type="synonym">rpoE</name>
    <name evidence="7" type="ordered locus">CENSYa_0963</name>
</gene>
<dbReference type="Proteomes" id="UP000000758">
    <property type="component" value="Chromosome"/>
</dbReference>
<evidence type="ECO:0000256" key="4">
    <source>
        <dbReference type="HAMAP-Rule" id="MF_00865"/>
    </source>
</evidence>
<dbReference type="GO" id="GO:0005737">
    <property type="term" value="C:cytoplasm"/>
    <property type="evidence" value="ECO:0007669"/>
    <property type="project" value="UniProtKB-SubCell"/>
</dbReference>
<dbReference type="InterPro" id="IPR046399">
    <property type="entry name" value="RNApol_Rpo7"/>
</dbReference>
<dbReference type="PANTHER" id="PTHR12709">
    <property type="entry name" value="DNA-DIRECTED RNA POLYMERASE II, III"/>
    <property type="match status" value="1"/>
</dbReference>
<keyword evidence="2 4" id="KW-0240">DNA-directed RNA polymerase</keyword>
<dbReference type="Gene3D" id="3.30.1490.120">
    <property type="entry name" value="RNA polymerase Rpb7-like, N-terminal domain"/>
    <property type="match status" value="1"/>
</dbReference>
<dbReference type="EnsemblBacteria" id="ABK77595">
    <property type="protein sequence ID" value="ABK77595"/>
    <property type="gene ID" value="CENSYa_0963"/>
</dbReference>
<dbReference type="NCBIfam" id="NF006333">
    <property type="entry name" value="PRK08563.1"/>
    <property type="match status" value="1"/>
</dbReference>
<protein>
    <recommendedName>
        <fullName evidence="4">DNA-directed RNA polymerase subunit Rpo7</fullName>
        <ecNumber evidence="4">2.7.7.6</ecNumber>
    </recommendedName>
    <alternativeName>
        <fullName evidence="4">DNA-directed RNA polymerase subunit E</fullName>
    </alternativeName>
</protein>
<dbReference type="InterPro" id="IPR045113">
    <property type="entry name" value="Rpb7-like"/>
</dbReference>
<accession>A0RW78</accession>
<dbReference type="HAMAP" id="MF_00865">
    <property type="entry name" value="RNApol_arch_Rpo7"/>
    <property type="match status" value="1"/>
</dbReference>
<dbReference type="EC" id="2.7.7.6" evidence="4"/>
<comment type="function">
    <text evidence="4">DNA-dependent RNA polymerase (RNAP) catalyzes the transcription of DNA into RNA using the four ribonucleoside triphosphates as substrates.</text>
</comment>
<dbReference type="InterPro" id="IPR005576">
    <property type="entry name" value="Rpb7-like_N"/>
</dbReference>
<dbReference type="Pfam" id="PF03876">
    <property type="entry name" value="SHS2_Rpb7-N"/>
    <property type="match status" value="1"/>
</dbReference>
<dbReference type="InterPro" id="IPR004519">
    <property type="entry name" value="RNAP_E/RPC8"/>
</dbReference>
<dbReference type="InterPro" id="IPR003029">
    <property type="entry name" value="S1_domain"/>
</dbReference>
<dbReference type="PANTHER" id="PTHR12709:SF4">
    <property type="entry name" value="DNA-DIRECTED RNA POLYMERASE II SUBUNIT RPB7"/>
    <property type="match status" value="1"/>
</dbReference>
<dbReference type="GO" id="GO:0003899">
    <property type="term" value="F:DNA-directed RNA polymerase activity"/>
    <property type="evidence" value="ECO:0007669"/>
    <property type="project" value="UniProtKB-UniRule"/>
</dbReference>
<evidence type="ECO:0000313" key="8">
    <source>
        <dbReference type="Proteomes" id="UP000000758"/>
    </source>
</evidence>
<keyword evidence="3 4" id="KW-0804">Transcription</keyword>
<dbReference type="STRING" id="414004.CENSYa_0963"/>
<organism evidence="7 8">
    <name type="scientific">Cenarchaeum symbiosum (strain A)</name>
    <dbReference type="NCBI Taxonomy" id="414004"/>
    <lineage>
        <taxon>Archaea</taxon>
        <taxon>Nitrososphaerota</taxon>
        <taxon>Candidatus Cenarchaeales</taxon>
        <taxon>Candidatus Cenarchaeaceae</taxon>
        <taxon>Candidatus Cenarchaeum</taxon>
    </lineage>
</organism>
<keyword evidence="4" id="KW-0963">Cytoplasm</keyword>
<comment type="subcellular location">
    <subcellularLocation>
        <location evidence="4">Cytoplasm</location>
    </subcellularLocation>
</comment>
<evidence type="ECO:0000313" key="7">
    <source>
        <dbReference type="EMBL" id="ABK77595.1"/>
    </source>
</evidence>